<evidence type="ECO:0000256" key="5">
    <source>
        <dbReference type="SAM" id="MobiDB-lite"/>
    </source>
</evidence>
<dbReference type="Gene3D" id="1.10.1200.270">
    <property type="entry name" value="Methyltransferase, alpha-helical capping domain"/>
    <property type="match status" value="1"/>
</dbReference>
<dbReference type="Gene3D" id="3.40.50.150">
    <property type="entry name" value="Vaccinia Virus protein VP39"/>
    <property type="match status" value="1"/>
</dbReference>
<keyword evidence="4" id="KW-0460">Magnesium</keyword>
<organism evidence="6 7">
    <name type="scientific">Dillenia turbinata</name>
    <dbReference type="NCBI Taxonomy" id="194707"/>
    <lineage>
        <taxon>Eukaryota</taxon>
        <taxon>Viridiplantae</taxon>
        <taxon>Streptophyta</taxon>
        <taxon>Embryophyta</taxon>
        <taxon>Tracheophyta</taxon>
        <taxon>Spermatophyta</taxon>
        <taxon>Magnoliopsida</taxon>
        <taxon>eudicotyledons</taxon>
        <taxon>Gunneridae</taxon>
        <taxon>Pentapetalae</taxon>
        <taxon>Dilleniales</taxon>
        <taxon>Dilleniaceae</taxon>
        <taxon>Dillenia</taxon>
    </lineage>
</organism>
<feature type="compositionally biased region" description="Polar residues" evidence="5">
    <location>
        <begin position="16"/>
        <end position="25"/>
    </location>
</feature>
<dbReference type="PANTHER" id="PTHR31009">
    <property type="entry name" value="S-ADENOSYL-L-METHIONINE:CARBOXYL METHYLTRANSFERASE FAMILY PROTEIN"/>
    <property type="match status" value="1"/>
</dbReference>
<keyword evidence="3" id="KW-0479">Metal-binding</keyword>
<dbReference type="GO" id="GO:0032259">
    <property type="term" value="P:methylation"/>
    <property type="evidence" value="ECO:0007669"/>
    <property type="project" value="UniProtKB-KW"/>
</dbReference>
<dbReference type="Proteomes" id="UP001370490">
    <property type="component" value="Unassembled WGS sequence"/>
</dbReference>
<dbReference type="AlphaFoldDB" id="A0AAN8VIG9"/>
<dbReference type="SUPFAM" id="SSF53335">
    <property type="entry name" value="S-adenosyl-L-methionine-dependent methyltransferases"/>
    <property type="match status" value="1"/>
</dbReference>
<comment type="caution">
    <text evidence="6">The sequence shown here is derived from an EMBL/GenBank/DDBJ whole genome shotgun (WGS) entry which is preliminary data.</text>
</comment>
<keyword evidence="7" id="KW-1185">Reference proteome</keyword>
<accession>A0AAN8VIG9</accession>
<evidence type="ECO:0000256" key="2">
    <source>
        <dbReference type="ARBA" id="ARBA00022679"/>
    </source>
</evidence>
<evidence type="ECO:0000256" key="3">
    <source>
        <dbReference type="ARBA" id="ARBA00022723"/>
    </source>
</evidence>
<dbReference type="InterPro" id="IPR042086">
    <property type="entry name" value="MeTrfase_capping"/>
</dbReference>
<proteinExistence type="predicted"/>
<name>A0AAN8VIG9_9MAGN</name>
<gene>
    <name evidence="6" type="ORF">RJ641_004625</name>
</gene>
<dbReference type="EMBL" id="JBAMMX010000012">
    <property type="protein sequence ID" value="KAK6930531.1"/>
    <property type="molecule type" value="Genomic_DNA"/>
</dbReference>
<feature type="region of interest" description="Disordered" evidence="5">
    <location>
        <begin position="1"/>
        <end position="25"/>
    </location>
</feature>
<keyword evidence="1 6" id="KW-0489">Methyltransferase</keyword>
<dbReference type="Pfam" id="PF03492">
    <property type="entry name" value="Methyltransf_7"/>
    <property type="match status" value="1"/>
</dbReference>
<dbReference type="InterPro" id="IPR029063">
    <property type="entry name" value="SAM-dependent_MTases_sf"/>
</dbReference>
<evidence type="ECO:0000313" key="7">
    <source>
        <dbReference type="Proteomes" id="UP001370490"/>
    </source>
</evidence>
<sequence>MEATVETYPMTGGTGPSSYARNSNLRASREAAERLKGMITTVIVENLDISHISPTSNLYCIADLGCSTGPNTFFTVNTIIEAIKRRSDQENADEHLPDFLVFFNDHVSNDFNTLFASLPADGKYFAAGVPGSFHRRLFPKGSINFFNTSYALHWLSKTPRELSDLNSPVCNKGKITYADARNEVVEAFASQFAKDMDSFLVARAQELAPGGLLSILIPCRPDGMHPSKSPFGLLFESLESSFVDMVNEGRLNKEELDSFNIPVYSPSASEVRLLVQHNGCFSIARLEVRQEHVHIISPQSVRAGFEGIFSKNFGNEIIDEVVRRYADKVEGCSFIRDEEGINCQLFILLKRN</sequence>
<keyword evidence="2" id="KW-0808">Transferase</keyword>
<dbReference type="InterPro" id="IPR005299">
    <property type="entry name" value="MeTrfase_7"/>
</dbReference>
<evidence type="ECO:0000256" key="1">
    <source>
        <dbReference type="ARBA" id="ARBA00022603"/>
    </source>
</evidence>
<reference evidence="6 7" key="1">
    <citation type="submission" date="2023-12" db="EMBL/GenBank/DDBJ databases">
        <title>A high-quality genome assembly for Dillenia turbinata (Dilleniales).</title>
        <authorList>
            <person name="Chanderbali A."/>
        </authorList>
    </citation>
    <scope>NUCLEOTIDE SEQUENCE [LARGE SCALE GENOMIC DNA]</scope>
    <source>
        <strain evidence="6">LSX21</strain>
        <tissue evidence="6">Leaf</tissue>
    </source>
</reference>
<dbReference type="GO" id="GO:0008168">
    <property type="term" value="F:methyltransferase activity"/>
    <property type="evidence" value="ECO:0007669"/>
    <property type="project" value="UniProtKB-KW"/>
</dbReference>
<protein>
    <submittedName>
        <fullName evidence="6">SAM dependent carboxyl methyltransferase</fullName>
    </submittedName>
</protein>
<evidence type="ECO:0000313" key="6">
    <source>
        <dbReference type="EMBL" id="KAK6930531.1"/>
    </source>
</evidence>
<evidence type="ECO:0000256" key="4">
    <source>
        <dbReference type="ARBA" id="ARBA00022842"/>
    </source>
</evidence>
<dbReference type="GO" id="GO:0046872">
    <property type="term" value="F:metal ion binding"/>
    <property type="evidence" value="ECO:0007669"/>
    <property type="project" value="UniProtKB-KW"/>
</dbReference>